<feature type="compositionally biased region" description="Low complexity" evidence="1">
    <location>
        <begin position="84"/>
        <end position="94"/>
    </location>
</feature>
<organism evidence="2 3">
    <name type="scientific">Pleurodeles waltl</name>
    <name type="common">Iberian ribbed newt</name>
    <dbReference type="NCBI Taxonomy" id="8319"/>
    <lineage>
        <taxon>Eukaryota</taxon>
        <taxon>Metazoa</taxon>
        <taxon>Chordata</taxon>
        <taxon>Craniata</taxon>
        <taxon>Vertebrata</taxon>
        <taxon>Euteleostomi</taxon>
        <taxon>Amphibia</taxon>
        <taxon>Batrachia</taxon>
        <taxon>Caudata</taxon>
        <taxon>Salamandroidea</taxon>
        <taxon>Salamandridae</taxon>
        <taxon>Pleurodelinae</taxon>
        <taxon>Pleurodeles</taxon>
    </lineage>
</organism>
<accession>A0AAV7S0H0</accession>
<feature type="region of interest" description="Disordered" evidence="1">
    <location>
        <begin position="84"/>
        <end position="191"/>
    </location>
</feature>
<sequence>MRQSHGKVGAPGQPLAPRSQPPHWPDPPAPVPGETDSPAANFVTGNKSTTQSLPMPTGPALHQISKQGWARLLAPPGRCCAAARAAQPTIAPQPSSRPLGTNSRPLRPQSNITVRGRPAIQDVRSADPAPPSAPKRPVQKAGTPHCAPAKSSGSSSSLMGHCPSRGPLKAGSHGSKSALTPHLNSAGRGSMWARPHSTLRRPREPALSPAMARGPTAAQHLLQQGAASLQTPECRRERHGAHSARIHHYRRLGHAPPCDGLDYIMLQ</sequence>
<dbReference type="Proteomes" id="UP001066276">
    <property type="component" value="Chromosome 5"/>
</dbReference>
<feature type="compositionally biased region" description="Polar residues" evidence="1">
    <location>
        <begin position="43"/>
        <end position="54"/>
    </location>
</feature>
<evidence type="ECO:0000256" key="1">
    <source>
        <dbReference type="SAM" id="MobiDB-lite"/>
    </source>
</evidence>
<dbReference type="AlphaFoldDB" id="A0AAV7S0H0"/>
<dbReference type="EMBL" id="JANPWB010000009">
    <property type="protein sequence ID" value="KAJ1156725.1"/>
    <property type="molecule type" value="Genomic_DNA"/>
</dbReference>
<gene>
    <name evidence="2" type="ORF">NDU88_009443</name>
</gene>
<name>A0AAV7S0H0_PLEWA</name>
<feature type="compositionally biased region" description="Pro residues" evidence="1">
    <location>
        <begin position="19"/>
        <end position="31"/>
    </location>
</feature>
<reference evidence="2" key="1">
    <citation type="journal article" date="2022" name="bioRxiv">
        <title>Sequencing and chromosome-scale assembly of the giantPleurodeles waltlgenome.</title>
        <authorList>
            <person name="Brown T."/>
            <person name="Elewa A."/>
            <person name="Iarovenko S."/>
            <person name="Subramanian E."/>
            <person name="Araus A.J."/>
            <person name="Petzold A."/>
            <person name="Susuki M."/>
            <person name="Suzuki K.-i.T."/>
            <person name="Hayashi T."/>
            <person name="Toyoda A."/>
            <person name="Oliveira C."/>
            <person name="Osipova E."/>
            <person name="Leigh N.D."/>
            <person name="Simon A."/>
            <person name="Yun M.H."/>
        </authorList>
    </citation>
    <scope>NUCLEOTIDE SEQUENCE</scope>
    <source>
        <strain evidence="2">20211129_DDA</strain>
        <tissue evidence="2">Liver</tissue>
    </source>
</reference>
<feature type="compositionally biased region" description="Polar residues" evidence="1">
    <location>
        <begin position="96"/>
        <end position="113"/>
    </location>
</feature>
<comment type="caution">
    <text evidence="2">The sequence shown here is derived from an EMBL/GenBank/DDBJ whole genome shotgun (WGS) entry which is preliminary data.</text>
</comment>
<proteinExistence type="predicted"/>
<evidence type="ECO:0000313" key="2">
    <source>
        <dbReference type="EMBL" id="KAJ1156725.1"/>
    </source>
</evidence>
<keyword evidence="3" id="KW-1185">Reference proteome</keyword>
<evidence type="ECO:0000313" key="3">
    <source>
        <dbReference type="Proteomes" id="UP001066276"/>
    </source>
</evidence>
<protein>
    <submittedName>
        <fullName evidence="2">Uncharacterized protein</fullName>
    </submittedName>
</protein>
<feature type="region of interest" description="Disordered" evidence="1">
    <location>
        <begin position="1"/>
        <end position="61"/>
    </location>
</feature>